<dbReference type="InterPro" id="IPR001460">
    <property type="entry name" value="PCN-bd_Tpept"/>
</dbReference>
<proteinExistence type="predicted"/>
<evidence type="ECO:0000313" key="3">
    <source>
        <dbReference type="Proteomes" id="UP000228960"/>
    </source>
</evidence>
<dbReference type="GO" id="GO:0005886">
    <property type="term" value="C:plasma membrane"/>
    <property type="evidence" value="ECO:0007669"/>
    <property type="project" value="TreeGrafter"/>
</dbReference>
<protein>
    <submittedName>
        <fullName evidence="2">Penicillin-binding protein 2</fullName>
    </submittedName>
</protein>
<dbReference type="Proteomes" id="UP000228960">
    <property type="component" value="Unassembled WGS sequence"/>
</dbReference>
<dbReference type="EMBL" id="PFQM01000142">
    <property type="protein sequence ID" value="PJC79592.1"/>
    <property type="molecule type" value="Genomic_DNA"/>
</dbReference>
<dbReference type="PANTHER" id="PTHR30627:SF2">
    <property type="entry name" value="PEPTIDOGLYCAN D,D-TRANSPEPTIDASE MRDA"/>
    <property type="match status" value="1"/>
</dbReference>
<dbReference type="PANTHER" id="PTHR30627">
    <property type="entry name" value="PEPTIDOGLYCAN D,D-TRANSPEPTIDASE"/>
    <property type="match status" value="1"/>
</dbReference>
<feature type="domain" description="Penicillin-binding protein transpeptidase" evidence="1">
    <location>
        <begin position="2"/>
        <end position="78"/>
    </location>
</feature>
<dbReference type="Gene3D" id="3.40.710.10">
    <property type="entry name" value="DD-peptidase/beta-lactamase superfamily"/>
    <property type="match status" value="1"/>
</dbReference>
<dbReference type="GO" id="GO:0071972">
    <property type="term" value="F:peptidoglycan L,D-transpeptidase activity"/>
    <property type="evidence" value="ECO:0007669"/>
    <property type="project" value="TreeGrafter"/>
</dbReference>
<sequence length="79" mass="8809">GGLEEGVILESSTFNDTGEIKVGDYSFKNWLWVKSGQAEGNINIVHAIKRSNDVFFYRLGESLGSEKIRNWANKFGLGI</sequence>
<evidence type="ECO:0000259" key="1">
    <source>
        <dbReference type="Pfam" id="PF00905"/>
    </source>
</evidence>
<dbReference type="InterPro" id="IPR050515">
    <property type="entry name" value="Beta-lactam/transpept"/>
</dbReference>
<dbReference type="Pfam" id="PF00905">
    <property type="entry name" value="Transpeptidase"/>
    <property type="match status" value="1"/>
</dbReference>
<gene>
    <name evidence="2" type="ORF">CO009_04375</name>
</gene>
<organism evidence="2 3">
    <name type="scientific">Candidatus Shapirobacteria bacterium CG_4_8_14_3_um_filter_35_11</name>
    <dbReference type="NCBI Taxonomy" id="1974874"/>
    <lineage>
        <taxon>Bacteria</taxon>
        <taxon>Candidatus Shapironibacteriota</taxon>
    </lineage>
</organism>
<dbReference type="SUPFAM" id="SSF56601">
    <property type="entry name" value="beta-lactamase/transpeptidase-like"/>
    <property type="match status" value="1"/>
</dbReference>
<reference evidence="3" key="1">
    <citation type="submission" date="2017-09" db="EMBL/GenBank/DDBJ databases">
        <title>Depth-based differentiation of microbial function through sediment-hosted aquifers and enrichment of novel symbionts in the deep terrestrial subsurface.</title>
        <authorList>
            <person name="Probst A.J."/>
            <person name="Ladd B."/>
            <person name="Jarett J.K."/>
            <person name="Geller-Mcgrath D.E."/>
            <person name="Sieber C.M.K."/>
            <person name="Emerson J.B."/>
            <person name="Anantharaman K."/>
            <person name="Thomas B.C."/>
            <person name="Malmstrom R."/>
            <person name="Stieglmeier M."/>
            <person name="Klingl A."/>
            <person name="Woyke T."/>
            <person name="Ryan C.M."/>
            <person name="Banfield J.F."/>
        </authorList>
    </citation>
    <scope>NUCLEOTIDE SEQUENCE [LARGE SCALE GENOMIC DNA]</scope>
</reference>
<dbReference type="GO" id="GO:0008658">
    <property type="term" value="F:penicillin binding"/>
    <property type="evidence" value="ECO:0007669"/>
    <property type="project" value="InterPro"/>
</dbReference>
<dbReference type="InterPro" id="IPR012338">
    <property type="entry name" value="Beta-lactam/transpept-like"/>
</dbReference>
<accession>A0A2M8GIG1</accession>
<dbReference type="AlphaFoldDB" id="A0A2M8GIG1"/>
<dbReference type="GO" id="GO:0071555">
    <property type="term" value="P:cell wall organization"/>
    <property type="evidence" value="ECO:0007669"/>
    <property type="project" value="TreeGrafter"/>
</dbReference>
<feature type="non-terminal residue" evidence="2">
    <location>
        <position position="1"/>
    </location>
</feature>
<comment type="caution">
    <text evidence="2">The sequence shown here is derived from an EMBL/GenBank/DDBJ whole genome shotgun (WGS) entry which is preliminary data.</text>
</comment>
<evidence type="ECO:0000313" key="2">
    <source>
        <dbReference type="EMBL" id="PJC79592.1"/>
    </source>
</evidence>
<feature type="non-terminal residue" evidence="2">
    <location>
        <position position="79"/>
    </location>
</feature>
<name>A0A2M8GIG1_9BACT</name>